<name>A0ACC0BUE8_CATRO</name>
<comment type="caution">
    <text evidence="1">The sequence shown here is derived from an EMBL/GenBank/DDBJ whole genome shotgun (WGS) entry which is preliminary data.</text>
</comment>
<protein>
    <submittedName>
        <fullName evidence="1">Uncharacterized protein</fullName>
    </submittedName>
</protein>
<sequence length="134" mass="14937">MDQIGVSLGSHRPTLNDVDQKSQASMELKLRPMTRARMKKLQAFNRNKDNGMVAYMEKALKNKFEGQGKASKLHPTIDSSPDPTVAGRLSSGNAGKSHTYPRRGYSREGGDPWEGVESKLHSKLYKRNLPLNVL</sequence>
<reference evidence="2" key="1">
    <citation type="journal article" date="2023" name="Nat. Plants">
        <title>Single-cell RNA sequencing provides a high-resolution roadmap for understanding the multicellular compartmentation of specialized metabolism.</title>
        <authorList>
            <person name="Sun S."/>
            <person name="Shen X."/>
            <person name="Li Y."/>
            <person name="Li Y."/>
            <person name="Wang S."/>
            <person name="Li R."/>
            <person name="Zhang H."/>
            <person name="Shen G."/>
            <person name="Guo B."/>
            <person name="Wei J."/>
            <person name="Xu J."/>
            <person name="St-Pierre B."/>
            <person name="Chen S."/>
            <person name="Sun C."/>
        </authorList>
    </citation>
    <scope>NUCLEOTIDE SEQUENCE [LARGE SCALE GENOMIC DNA]</scope>
</reference>
<organism evidence="1 2">
    <name type="scientific">Catharanthus roseus</name>
    <name type="common">Madagascar periwinkle</name>
    <name type="synonym">Vinca rosea</name>
    <dbReference type="NCBI Taxonomy" id="4058"/>
    <lineage>
        <taxon>Eukaryota</taxon>
        <taxon>Viridiplantae</taxon>
        <taxon>Streptophyta</taxon>
        <taxon>Embryophyta</taxon>
        <taxon>Tracheophyta</taxon>
        <taxon>Spermatophyta</taxon>
        <taxon>Magnoliopsida</taxon>
        <taxon>eudicotyledons</taxon>
        <taxon>Gunneridae</taxon>
        <taxon>Pentapetalae</taxon>
        <taxon>asterids</taxon>
        <taxon>lamiids</taxon>
        <taxon>Gentianales</taxon>
        <taxon>Apocynaceae</taxon>
        <taxon>Rauvolfioideae</taxon>
        <taxon>Vinceae</taxon>
        <taxon>Catharanthinae</taxon>
        <taxon>Catharanthus</taxon>
    </lineage>
</organism>
<evidence type="ECO:0000313" key="2">
    <source>
        <dbReference type="Proteomes" id="UP001060085"/>
    </source>
</evidence>
<dbReference type="Proteomes" id="UP001060085">
    <property type="component" value="Linkage Group LG02"/>
</dbReference>
<keyword evidence="2" id="KW-1185">Reference proteome</keyword>
<evidence type="ECO:0000313" key="1">
    <source>
        <dbReference type="EMBL" id="KAI5676168.1"/>
    </source>
</evidence>
<dbReference type="EMBL" id="CM044702">
    <property type="protein sequence ID" value="KAI5676168.1"/>
    <property type="molecule type" value="Genomic_DNA"/>
</dbReference>
<proteinExistence type="predicted"/>
<gene>
    <name evidence="1" type="ORF">M9H77_07118</name>
</gene>
<accession>A0ACC0BUE8</accession>